<dbReference type="Proteomes" id="UP000245216">
    <property type="component" value="Unassembled WGS sequence"/>
</dbReference>
<dbReference type="InterPro" id="IPR036388">
    <property type="entry name" value="WH-like_DNA-bd_sf"/>
</dbReference>
<evidence type="ECO:0000259" key="1">
    <source>
        <dbReference type="PROSITE" id="PS50995"/>
    </source>
</evidence>
<protein>
    <submittedName>
        <fullName evidence="2">MarR family transcriptional regulator</fullName>
    </submittedName>
</protein>
<dbReference type="InterPro" id="IPR036390">
    <property type="entry name" value="WH_DNA-bd_sf"/>
</dbReference>
<reference evidence="2 3" key="1">
    <citation type="submission" date="2018-05" db="EMBL/GenBank/DDBJ databases">
        <title>Genome Sequence of an Efficient Indole-Degrading Bacterium, Alcaligenes sp.YBY.</title>
        <authorList>
            <person name="Yang B."/>
        </authorList>
    </citation>
    <scope>NUCLEOTIDE SEQUENCE [LARGE SCALE GENOMIC DNA]</scope>
    <source>
        <strain evidence="2 3">YBY</strain>
    </source>
</reference>
<name>A0A2U2BNU5_ALCFA</name>
<gene>
    <name evidence="2" type="ORF">DF183_02630</name>
</gene>
<dbReference type="PROSITE" id="PS50995">
    <property type="entry name" value="HTH_MARR_2"/>
    <property type="match status" value="1"/>
</dbReference>
<dbReference type="InterPro" id="IPR000835">
    <property type="entry name" value="HTH_MarR-typ"/>
</dbReference>
<proteinExistence type="predicted"/>
<dbReference type="AlphaFoldDB" id="A0A2U2BNU5"/>
<sequence>MKLEAKYQALLSHAEQQKGVNVQGMSLCFQLLSLSARIDRDCAALLAPHGLSEARFVLLFLLEEAPDGMPSHILAERAGVTRATVTTLVDGLLKAGLVQRFAAEADRRSVMVKLSPQGAELARTLVATHAQWIGNLFKHLSEAECTQLGALLSKAAAGEQAP</sequence>
<dbReference type="GO" id="GO:0003700">
    <property type="term" value="F:DNA-binding transcription factor activity"/>
    <property type="evidence" value="ECO:0007669"/>
    <property type="project" value="InterPro"/>
</dbReference>
<dbReference type="Gene3D" id="1.10.10.10">
    <property type="entry name" value="Winged helix-like DNA-binding domain superfamily/Winged helix DNA-binding domain"/>
    <property type="match status" value="1"/>
</dbReference>
<dbReference type="PANTHER" id="PTHR33164:SF57">
    <property type="entry name" value="MARR-FAMILY TRANSCRIPTIONAL REGULATOR"/>
    <property type="match status" value="1"/>
</dbReference>
<dbReference type="PANTHER" id="PTHR33164">
    <property type="entry name" value="TRANSCRIPTIONAL REGULATOR, MARR FAMILY"/>
    <property type="match status" value="1"/>
</dbReference>
<dbReference type="STRING" id="511.UZ73_02470"/>
<dbReference type="EMBL" id="QEXO01000001">
    <property type="protein sequence ID" value="PWE15646.1"/>
    <property type="molecule type" value="Genomic_DNA"/>
</dbReference>
<dbReference type="PRINTS" id="PR00598">
    <property type="entry name" value="HTHMARR"/>
</dbReference>
<dbReference type="SMART" id="SM00347">
    <property type="entry name" value="HTH_MARR"/>
    <property type="match status" value="1"/>
</dbReference>
<dbReference type="Pfam" id="PF01047">
    <property type="entry name" value="MarR"/>
    <property type="match status" value="1"/>
</dbReference>
<evidence type="ECO:0000313" key="3">
    <source>
        <dbReference type="Proteomes" id="UP000245216"/>
    </source>
</evidence>
<dbReference type="InterPro" id="IPR039422">
    <property type="entry name" value="MarR/SlyA-like"/>
</dbReference>
<organism evidence="2 3">
    <name type="scientific">Alcaligenes faecalis</name>
    <dbReference type="NCBI Taxonomy" id="511"/>
    <lineage>
        <taxon>Bacteria</taxon>
        <taxon>Pseudomonadati</taxon>
        <taxon>Pseudomonadota</taxon>
        <taxon>Betaproteobacteria</taxon>
        <taxon>Burkholderiales</taxon>
        <taxon>Alcaligenaceae</taxon>
        <taxon>Alcaligenes</taxon>
    </lineage>
</organism>
<evidence type="ECO:0000313" key="2">
    <source>
        <dbReference type="EMBL" id="PWE15646.1"/>
    </source>
</evidence>
<dbReference type="GO" id="GO:0006950">
    <property type="term" value="P:response to stress"/>
    <property type="evidence" value="ECO:0007669"/>
    <property type="project" value="TreeGrafter"/>
</dbReference>
<dbReference type="SUPFAM" id="SSF46785">
    <property type="entry name" value="Winged helix' DNA-binding domain"/>
    <property type="match status" value="1"/>
</dbReference>
<dbReference type="RefSeq" id="WP_109088344.1">
    <property type="nucleotide sequence ID" value="NZ_CP039544.1"/>
</dbReference>
<reference evidence="2 3" key="2">
    <citation type="submission" date="2018-05" db="EMBL/GenBank/DDBJ databases">
        <authorList>
            <person name="Lanie J.A."/>
            <person name="Ng W.-L."/>
            <person name="Kazmierczak K.M."/>
            <person name="Andrzejewski T.M."/>
            <person name="Davidsen T.M."/>
            <person name="Wayne K.J."/>
            <person name="Tettelin H."/>
            <person name="Glass J.I."/>
            <person name="Rusch D."/>
            <person name="Podicherti R."/>
            <person name="Tsui H.-C.T."/>
            <person name="Winkler M.E."/>
        </authorList>
    </citation>
    <scope>NUCLEOTIDE SEQUENCE [LARGE SCALE GENOMIC DNA]</scope>
    <source>
        <strain evidence="2 3">YBY</strain>
    </source>
</reference>
<feature type="domain" description="HTH marR-type" evidence="1">
    <location>
        <begin position="24"/>
        <end position="157"/>
    </location>
</feature>
<accession>A0A2U2BNU5</accession>
<comment type="caution">
    <text evidence="2">The sequence shown here is derived from an EMBL/GenBank/DDBJ whole genome shotgun (WGS) entry which is preliminary data.</text>
</comment>